<feature type="compositionally biased region" description="Low complexity" evidence="3">
    <location>
        <begin position="91"/>
        <end position="108"/>
    </location>
</feature>
<feature type="region of interest" description="Disordered" evidence="3">
    <location>
        <begin position="86"/>
        <end position="116"/>
    </location>
</feature>
<dbReference type="PROSITE" id="PS51155">
    <property type="entry name" value="CHIT_BIND_RR_2"/>
    <property type="match status" value="1"/>
</dbReference>
<feature type="signal peptide" evidence="4">
    <location>
        <begin position="1"/>
        <end position="17"/>
    </location>
</feature>
<dbReference type="Pfam" id="PF00379">
    <property type="entry name" value="Chitin_bind_4"/>
    <property type="match status" value="1"/>
</dbReference>
<dbReference type="KEGG" id="ccin:107267928"/>
<dbReference type="InterPro" id="IPR000618">
    <property type="entry name" value="Insect_cuticle"/>
</dbReference>
<sequence length="116" mass="12313">MKSLVLAIVLCISACLADVSHIVGKPVGILQDEKDLLPDGSFNFQYETENGIKASAQGNSDGTVVGSFQWIAPDGTPVHMTYTADQNGYKVHPNPSSSSHPVPQPIVSTLGNTHRP</sequence>
<evidence type="ECO:0000256" key="1">
    <source>
        <dbReference type="ARBA" id="ARBA00022460"/>
    </source>
</evidence>
<dbReference type="Proteomes" id="UP000694920">
    <property type="component" value="Unplaced"/>
</dbReference>
<evidence type="ECO:0000313" key="6">
    <source>
        <dbReference type="RefSeq" id="XP_015595624.1"/>
    </source>
</evidence>
<dbReference type="AlphaFoldDB" id="A0AAJ7BVX9"/>
<evidence type="ECO:0000256" key="2">
    <source>
        <dbReference type="PROSITE-ProRule" id="PRU00497"/>
    </source>
</evidence>
<dbReference type="InterPro" id="IPR031311">
    <property type="entry name" value="CHIT_BIND_RR_consensus"/>
</dbReference>
<keyword evidence="1 2" id="KW-0193">Cuticle</keyword>
<gene>
    <name evidence="6" type="primary">LOC107267928</name>
</gene>
<reference evidence="6" key="1">
    <citation type="submission" date="2025-08" db="UniProtKB">
        <authorList>
            <consortium name="RefSeq"/>
        </authorList>
    </citation>
    <scope>IDENTIFICATION</scope>
</reference>
<dbReference type="PANTHER" id="PTHR10380:SF238">
    <property type="entry name" value="CUTICULAR PROTEIN 65EA-RELATED"/>
    <property type="match status" value="1"/>
</dbReference>
<feature type="chain" id="PRO_5042562887" evidence="4">
    <location>
        <begin position="18"/>
        <end position="116"/>
    </location>
</feature>
<organism evidence="5 6">
    <name type="scientific">Cephus cinctus</name>
    <name type="common">Wheat stem sawfly</name>
    <dbReference type="NCBI Taxonomy" id="211228"/>
    <lineage>
        <taxon>Eukaryota</taxon>
        <taxon>Metazoa</taxon>
        <taxon>Ecdysozoa</taxon>
        <taxon>Arthropoda</taxon>
        <taxon>Hexapoda</taxon>
        <taxon>Insecta</taxon>
        <taxon>Pterygota</taxon>
        <taxon>Neoptera</taxon>
        <taxon>Endopterygota</taxon>
        <taxon>Hymenoptera</taxon>
        <taxon>Cephoidea</taxon>
        <taxon>Cephidae</taxon>
        <taxon>Cephus</taxon>
    </lineage>
</organism>
<name>A0AAJ7BVX9_CEPCN</name>
<dbReference type="GO" id="GO:0008010">
    <property type="term" value="F:structural constituent of chitin-based larval cuticle"/>
    <property type="evidence" value="ECO:0007669"/>
    <property type="project" value="TreeGrafter"/>
</dbReference>
<dbReference type="GO" id="GO:0062129">
    <property type="term" value="C:chitin-based extracellular matrix"/>
    <property type="evidence" value="ECO:0007669"/>
    <property type="project" value="TreeGrafter"/>
</dbReference>
<dbReference type="PROSITE" id="PS00233">
    <property type="entry name" value="CHIT_BIND_RR_1"/>
    <property type="match status" value="1"/>
</dbReference>
<accession>A0AAJ7BVX9</accession>
<protein>
    <submittedName>
        <fullName evidence="6">Larval cuticle protein LCP-17</fullName>
    </submittedName>
</protein>
<dbReference type="RefSeq" id="XP_015595624.1">
    <property type="nucleotide sequence ID" value="XM_015740138.2"/>
</dbReference>
<dbReference type="PANTHER" id="PTHR10380">
    <property type="entry name" value="CUTICLE PROTEIN"/>
    <property type="match status" value="1"/>
</dbReference>
<keyword evidence="4" id="KW-0732">Signal</keyword>
<evidence type="ECO:0000313" key="5">
    <source>
        <dbReference type="Proteomes" id="UP000694920"/>
    </source>
</evidence>
<evidence type="ECO:0000256" key="4">
    <source>
        <dbReference type="SAM" id="SignalP"/>
    </source>
</evidence>
<proteinExistence type="predicted"/>
<dbReference type="PRINTS" id="PR00947">
    <property type="entry name" value="CUTICLE"/>
</dbReference>
<dbReference type="GeneID" id="107267928"/>
<dbReference type="InterPro" id="IPR050468">
    <property type="entry name" value="Cuticle_Struct_Prot"/>
</dbReference>
<keyword evidence="5" id="KW-1185">Reference proteome</keyword>
<evidence type="ECO:0000256" key="3">
    <source>
        <dbReference type="SAM" id="MobiDB-lite"/>
    </source>
</evidence>